<proteinExistence type="predicted"/>
<accession>A0AAV7NRC6</accession>
<sequence>MAQRVVGETWDRLNCLVRRDYHQLLHWECDKAGGLLEWLLKREHPPLMIIFLRSQDDTIAELQAAINMLLQDHLVKVYEETGAVRTAVICCFLDQMSLPRLTVEQARELETELLVEEVKEVAHKLAHPRVPGPDGLLVEYYQTYVELLIPFLKATLQEAHGCWILLQTFREAQIIMLPKPRRDQSDHSSYRPLSMLRVDAKILTKALATGLR</sequence>
<evidence type="ECO:0000313" key="2">
    <source>
        <dbReference type="Proteomes" id="UP001066276"/>
    </source>
</evidence>
<name>A0AAV7NRC6_PLEWA</name>
<gene>
    <name evidence="1" type="ORF">NDU88_006803</name>
</gene>
<evidence type="ECO:0000313" key="1">
    <source>
        <dbReference type="EMBL" id="KAJ1118613.1"/>
    </source>
</evidence>
<dbReference type="PANTHER" id="PTHR19446">
    <property type="entry name" value="REVERSE TRANSCRIPTASES"/>
    <property type="match status" value="1"/>
</dbReference>
<keyword evidence="2" id="KW-1185">Reference proteome</keyword>
<dbReference type="AlphaFoldDB" id="A0AAV7NRC6"/>
<dbReference type="EMBL" id="JANPWB010000012">
    <property type="protein sequence ID" value="KAJ1118613.1"/>
    <property type="molecule type" value="Genomic_DNA"/>
</dbReference>
<organism evidence="1 2">
    <name type="scientific">Pleurodeles waltl</name>
    <name type="common">Iberian ribbed newt</name>
    <dbReference type="NCBI Taxonomy" id="8319"/>
    <lineage>
        <taxon>Eukaryota</taxon>
        <taxon>Metazoa</taxon>
        <taxon>Chordata</taxon>
        <taxon>Craniata</taxon>
        <taxon>Vertebrata</taxon>
        <taxon>Euteleostomi</taxon>
        <taxon>Amphibia</taxon>
        <taxon>Batrachia</taxon>
        <taxon>Caudata</taxon>
        <taxon>Salamandroidea</taxon>
        <taxon>Salamandridae</taxon>
        <taxon>Pleurodelinae</taxon>
        <taxon>Pleurodeles</taxon>
    </lineage>
</organism>
<comment type="caution">
    <text evidence="1">The sequence shown here is derived from an EMBL/GenBank/DDBJ whole genome shotgun (WGS) entry which is preliminary data.</text>
</comment>
<reference evidence="1" key="1">
    <citation type="journal article" date="2022" name="bioRxiv">
        <title>Sequencing and chromosome-scale assembly of the giantPleurodeles waltlgenome.</title>
        <authorList>
            <person name="Brown T."/>
            <person name="Elewa A."/>
            <person name="Iarovenko S."/>
            <person name="Subramanian E."/>
            <person name="Araus A.J."/>
            <person name="Petzold A."/>
            <person name="Susuki M."/>
            <person name="Suzuki K.-i.T."/>
            <person name="Hayashi T."/>
            <person name="Toyoda A."/>
            <person name="Oliveira C."/>
            <person name="Osipova E."/>
            <person name="Leigh N.D."/>
            <person name="Simon A."/>
            <person name="Yun M.H."/>
        </authorList>
    </citation>
    <scope>NUCLEOTIDE SEQUENCE</scope>
    <source>
        <strain evidence="1">20211129_DDA</strain>
        <tissue evidence="1">Liver</tissue>
    </source>
</reference>
<protein>
    <submittedName>
        <fullName evidence="1">Uncharacterized protein</fullName>
    </submittedName>
</protein>
<dbReference type="Proteomes" id="UP001066276">
    <property type="component" value="Chromosome 8"/>
</dbReference>